<evidence type="ECO:0000313" key="2">
    <source>
        <dbReference type="Proteomes" id="UP001318040"/>
    </source>
</evidence>
<dbReference type="RefSeq" id="XP_032802511.1">
    <property type="nucleotide sequence ID" value="XM_032946620.1"/>
</dbReference>
<evidence type="ECO:0000313" key="3">
    <source>
        <dbReference type="RefSeq" id="XP_032802511.1"/>
    </source>
</evidence>
<dbReference type="PANTHER" id="PTHR22367:SF2">
    <property type="entry name" value="COILED-COIL DOMAIN-CONTAINING PROTEIN 14"/>
    <property type="match status" value="1"/>
</dbReference>
<proteinExistence type="predicted"/>
<organism evidence="2 3">
    <name type="scientific">Petromyzon marinus</name>
    <name type="common">Sea lamprey</name>
    <dbReference type="NCBI Taxonomy" id="7757"/>
    <lineage>
        <taxon>Eukaryota</taxon>
        <taxon>Metazoa</taxon>
        <taxon>Chordata</taxon>
        <taxon>Craniata</taxon>
        <taxon>Vertebrata</taxon>
        <taxon>Cyclostomata</taxon>
        <taxon>Hyperoartia</taxon>
        <taxon>Petromyzontiformes</taxon>
        <taxon>Petromyzontidae</taxon>
        <taxon>Petromyzon</taxon>
    </lineage>
</organism>
<dbReference type="KEGG" id="pmrn:116938881"/>
<feature type="compositionally biased region" description="Polar residues" evidence="1">
    <location>
        <begin position="50"/>
        <end position="60"/>
    </location>
</feature>
<dbReference type="InterPro" id="IPR029343">
    <property type="entry name" value="CCDC14"/>
</dbReference>
<protein>
    <submittedName>
        <fullName evidence="3">Coiled-coil domain-containing protein 14-like</fullName>
    </submittedName>
</protein>
<gene>
    <name evidence="3" type="primary">LOC116938881</name>
</gene>
<evidence type="ECO:0000256" key="1">
    <source>
        <dbReference type="SAM" id="MobiDB-lite"/>
    </source>
</evidence>
<dbReference type="Pfam" id="PF15254">
    <property type="entry name" value="CCDC14"/>
    <property type="match status" value="2"/>
</dbReference>
<reference evidence="3" key="1">
    <citation type="submission" date="2025-08" db="UniProtKB">
        <authorList>
            <consortium name="RefSeq"/>
        </authorList>
    </citation>
    <scope>IDENTIFICATION</scope>
    <source>
        <tissue evidence="3">Sperm</tissue>
    </source>
</reference>
<dbReference type="GO" id="GO:0034451">
    <property type="term" value="C:centriolar satellite"/>
    <property type="evidence" value="ECO:0007669"/>
    <property type="project" value="TreeGrafter"/>
</dbReference>
<dbReference type="PANTHER" id="PTHR22367">
    <property type="entry name" value="COILED-COIL DOMAIN-CONTAINING PROTEIN 14"/>
    <property type="match status" value="1"/>
</dbReference>
<dbReference type="GO" id="GO:0071539">
    <property type="term" value="P:protein localization to centrosome"/>
    <property type="evidence" value="ECO:0007669"/>
    <property type="project" value="TreeGrafter"/>
</dbReference>
<sequence length="592" mass="66058">MKPAVKKVVRNAPSGPKTKTKVAKSEEKRQQAAKTVKNSPAGRKKAPSQLPRQGVTQLSSHAAATDCHAAAEAGKVVPSARGLRGGVRPPSARGLNHHGITVMDQSWLHGAKESSNIDQGLSQTITDRAEKSGNHIVEKEDGTNSTSHQVSPSKTHTVRELLVELKSLLTGQGEKVARLVKELEEKVPTLPSAVSGVATQADIALALLPLRSENIHLRRKTKEMNEELRRHERQPNATTAASDMKGLALHEKNSFLQKQLQESRKQAEQLEKEKWGLHEALQQQSEEHDRAAQKLQERERNFLCQKQQLEIELRRAESDLTDVHISVQNLHEQLEASDREKQILQMSLKGKEFEMTRMQDMIRALQHKMSLLLFDLDVNTVRSKCTHQDNDHSTWRLPEHEHTSYLSIAIGTNDNSSNNGGLVQRSDSTEIKQFVNNEGNDATKGATCNKGHPSRQKEVCKLFHIPNSPALLIETMVPERDSGVAVEEKEQTYKSPTTNAISVNERHRMEDSGLFTPSGPRVIRNSLNKEPYQPAGNVSFSKTQVQSALSDSLSTFSSFTTQDDQEFRNGLAVLDSNISRLQSNLRSEWLRK</sequence>
<feature type="compositionally biased region" description="Basic and acidic residues" evidence="1">
    <location>
        <begin position="222"/>
        <end position="234"/>
    </location>
</feature>
<dbReference type="Proteomes" id="UP001318040">
    <property type="component" value="Chromosome 4"/>
</dbReference>
<name>A0AAJ7SN80_PETMA</name>
<keyword evidence="2" id="KW-1185">Reference proteome</keyword>
<feature type="region of interest" description="Disordered" evidence="1">
    <location>
        <begin position="222"/>
        <end position="242"/>
    </location>
</feature>
<accession>A0AAJ7SN80</accession>
<feature type="region of interest" description="Disordered" evidence="1">
    <location>
        <begin position="1"/>
        <end position="62"/>
    </location>
</feature>
<dbReference type="AlphaFoldDB" id="A0AAJ7SN80"/>